<keyword evidence="10" id="KW-1185">Reference proteome</keyword>
<dbReference type="InterPro" id="IPR001915">
    <property type="entry name" value="Peptidase_M48"/>
</dbReference>
<keyword evidence="3 6" id="KW-0378">Hydrolase</keyword>
<name>A0ABT4YUY1_9VIBR</name>
<evidence type="ECO:0000256" key="3">
    <source>
        <dbReference type="ARBA" id="ARBA00022801"/>
    </source>
</evidence>
<keyword evidence="7" id="KW-1133">Transmembrane helix</keyword>
<reference evidence="9 10" key="1">
    <citation type="submission" date="2023-01" db="EMBL/GenBank/DDBJ databases">
        <title>Vibrio sp. KJ40-1 sp.nov, isolated from marine algae.</title>
        <authorList>
            <person name="Butt M."/>
            <person name="Kim J.M.J."/>
            <person name="Jeon C.O.C."/>
        </authorList>
    </citation>
    <scope>NUCLEOTIDE SEQUENCE [LARGE SCALE GENOMIC DNA]</scope>
    <source>
        <strain evidence="9 10">KJ40-1</strain>
    </source>
</reference>
<sequence length="267" mass="29811">MIKYTPKVLVDNHNVSKTHPLVELFWLAGGLLLLTGVIFLSLGLMTDWAVSKTSPEIEALFADSIIENFDAQPSPELSRQLDKIVDNLPNDSILKQYDFKVYLSKGDVVNALALPGGNIVVYSGLLDVIESENELAMVLSHELGHFASRDHLRGVGRGLCIVVISTFLFGVDSEASELISNATMSFQAQYSQDQEEVADLFALDLLVQTYGHAGGATDFFERVSTHTDQDYRFLSTHPTPESRVEKLNLRIKQRNYPIDDVKLYQFE</sequence>
<keyword evidence="7" id="KW-0812">Transmembrane</keyword>
<keyword evidence="7" id="KW-0472">Membrane</keyword>
<accession>A0ABT4YUY1</accession>
<evidence type="ECO:0000256" key="6">
    <source>
        <dbReference type="RuleBase" id="RU003983"/>
    </source>
</evidence>
<dbReference type="EMBL" id="JAQLOI010000001">
    <property type="protein sequence ID" value="MDB1124813.1"/>
    <property type="molecule type" value="Genomic_DNA"/>
</dbReference>
<keyword evidence="1 6" id="KW-0645">Protease</keyword>
<dbReference type="PANTHER" id="PTHR22726:SF1">
    <property type="entry name" value="METALLOENDOPEPTIDASE OMA1, MITOCHONDRIAL"/>
    <property type="match status" value="1"/>
</dbReference>
<dbReference type="Proteomes" id="UP001210678">
    <property type="component" value="Unassembled WGS sequence"/>
</dbReference>
<evidence type="ECO:0000256" key="7">
    <source>
        <dbReference type="SAM" id="Phobius"/>
    </source>
</evidence>
<dbReference type="PANTHER" id="PTHR22726">
    <property type="entry name" value="METALLOENDOPEPTIDASE OMA1"/>
    <property type="match status" value="1"/>
</dbReference>
<evidence type="ECO:0000313" key="9">
    <source>
        <dbReference type="EMBL" id="MDB1124813.1"/>
    </source>
</evidence>
<evidence type="ECO:0000256" key="5">
    <source>
        <dbReference type="ARBA" id="ARBA00023049"/>
    </source>
</evidence>
<dbReference type="InterPro" id="IPR051156">
    <property type="entry name" value="Mito/Outer_Membr_Metalloprot"/>
</dbReference>
<evidence type="ECO:0000256" key="2">
    <source>
        <dbReference type="ARBA" id="ARBA00022723"/>
    </source>
</evidence>
<feature type="transmembrane region" description="Helical" evidence="7">
    <location>
        <begin position="24"/>
        <end position="45"/>
    </location>
</feature>
<proteinExistence type="inferred from homology"/>
<protein>
    <submittedName>
        <fullName evidence="9">M48 family metallopeptidase</fullName>
    </submittedName>
</protein>
<dbReference type="Pfam" id="PF01435">
    <property type="entry name" value="Peptidase_M48"/>
    <property type="match status" value="1"/>
</dbReference>
<feature type="domain" description="Peptidase M48" evidence="8">
    <location>
        <begin position="78"/>
        <end position="248"/>
    </location>
</feature>
<comment type="caution">
    <text evidence="9">The sequence shown here is derived from an EMBL/GenBank/DDBJ whole genome shotgun (WGS) entry which is preliminary data.</text>
</comment>
<comment type="similarity">
    <text evidence="6">Belongs to the peptidase M48 family.</text>
</comment>
<evidence type="ECO:0000259" key="8">
    <source>
        <dbReference type="Pfam" id="PF01435"/>
    </source>
</evidence>
<dbReference type="CDD" id="cd07332">
    <property type="entry name" value="M48C_Oma1_like"/>
    <property type="match status" value="1"/>
</dbReference>
<keyword evidence="5 6" id="KW-0482">Metalloprotease</keyword>
<comment type="cofactor">
    <cofactor evidence="6">
        <name>Zn(2+)</name>
        <dbReference type="ChEBI" id="CHEBI:29105"/>
    </cofactor>
    <text evidence="6">Binds 1 zinc ion per subunit.</text>
</comment>
<dbReference type="RefSeq" id="WP_272137664.1">
    <property type="nucleotide sequence ID" value="NZ_JAQLOI010000001.1"/>
</dbReference>
<gene>
    <name evidence="9" type="ORF">PGX00_14635</name>
</gene>
<keyword evidence="2" id="KW-0479">Metal-binding</keyword>
<dbReference type="Gene3D" id="3.30.2010.10">
    <property type="entry name" value="Metalloproteases ('zincins'), catalytic domain"/>
    <property type="match status" value="1"/>
</dbReference>
<evidence type="ECO:0000313" key="10">
    <source>
        <dbReference type="Proteomes" id="UP001210678"/>
    </source>
</evidence>
<evidence type="ECO:0000256" key="4">
    <source>
        <dbReference type="ARBA" id="ARBA00022833"/>
    </source>
</evidence>
<organism evidence="9 10">
    <name type="scientific">Vibrio algarum</name>
    <dbReference type="NCBI Taxonomy" id="3020714"/>
    <lineage>
        <taxon>Bacteria</taxon>
        <taxon>Pseudomonadati</taxon>
        <taxon>Pseudomonadota</taxon>
        <taxon>Gammaproteobacteria</taxon>
        <taxon>Vibrionales</taxon>
        <taxon>Vibrionaceae</taxon>
        <taxon>Vibrio</taxon>
    </lineage>
</organism>
<keyword evidence="4 6" id="KW-0862">Zinc</keyword>
<evidence type="ECO:0000256" key="1">
    <source>
        <dbReference type="ARBA" id="ARBA00022670"/>
    </source>
</evidence>